<dbReference type="EC" id="2.7.11.22" evidence="1"/>
<keyword evidence="5" id="KW-0418">Kinase</keyword>
<dbReference type="GO" id="GO:0004693">
    <property type="term" value="F:cyclin-dependent protein serine/threonine kinase activity"/>
    <property type="evidence" value="ECO:0007669"/>
    <property type="project" value="UniProtKB-EC"/>
</dbReference>
<gene>
    <name evidence="9" type="ORF">BT96DRAFT_972844</name>
</gene>
<dbReference type="GO" id="GO:0000082">
    <property type="term" value="P:G1/S transition of mitotic cell cycle"/>
    <property type="evidence" value="ECO:0007669"/>
    <property type="project" value="TreeGrafter"/>
</dbReference>
<dbReference type="EMBL" id="ML769412">
    <property type="protein sequence ID" value="KAE9405061.1"/>
    <property type="molecule type" value="Genomic_DNA"/>
</dbReference>
<proteinExistence type="predicted"/>
<dbReference type="GO" id="GO:0005737">
    <property type="term" value="C:cytoplasm"/>
    <property type="evidence" value="ECO:0007669"/>
    <property type="project" value="TreeGrafter"/>
</dbReference>
<evidence type="ECO:0000259" key="8">
    <source>
        <dbReference type="PROSITE" id="PS50011"/>
    </source>
</evidence>
<dbReference type="SUPFAM" id="SSF56112">
    <property type="entry name" value="Protein kinase-like (PK-like)"/>
    <property type="match status" value="1"/>
</dbReference>
<dbReference type="Pfam" id="PF00069">
    <property type="entry name" value="Pkinase"/>
    <property type="match status" value="1"/>
</dbReference>
<evidence type="ECO:0000256" key="1">
    <source>
        <dbReference type="ARBA" id="ARBA00012425"/>
    </source>
</evidence>
<dbReference type="GO" id="GO:0007165">
    <property type="term" value="P:signal transduction"/>
    <property type="evidence" value="ECO:0007669"/>
    <property type="project" value="TreeGrafter"/>
</dbReference>
<feature type="domain" description="Protein kinase" evidence="8">
    <location>
        <begin position="1"/>
        <end position="132"/>
    </location>
</feature>
<name>A0A6A4I3N3_9AGAR</name>
<dbReference type="PANTHER" id="PTHR24056:SF254">
    <property type="entry name" value="CYCLIN-DEPENDENT KINASE 2"/>
    <property type="match status" value="1"/>
</dbReference>
<protein>
    <recommendedName>
        <fullName evidence="7">Cyclin-dependent kinase 1</fullName>
        <ecNumber evidence="1">2.7.11.22</ecNumber>
    </recommendedName>
</protein>
<dbReference type="GO" id="GO:0010468">
    <property type="term" value="P:regulation of gene expression"/>
    <property type="evidence" value="ECO:0007669"/>
    <property type="project" value="TreeGrafter"/>
</dbReference>
<sequence length="137" mass="15453">MRTYMHEIITLWYRAPEVLLGGRHYSMAVNIWLVGCIFAEMALQGHPLFPGDSEINQIFKIFKIMGMPNKQAWPGVSALLDYKATFPQWSTKDLSGVVPVLDEAGIDMLRQTLIYDSAKCISAKCALVHPYSADYKP</sequence>
<accession>A0A6A4I3N3</accession>
<dbReference type="Proteomes" id="UP000799118">
    <property type="component" value="Unassembled WGS sequence"/>
</dbReference>
<dbReference type="Gene3D" id="1.10.510.10">
    <property type="entry name" value="Transferase(Phosphotransferase) domain 1"/>
    <property type="match status" value="1"/>
</dbReference>
<keyword evidence="10" id="KW-1185">Reference proteome</keyword>
<dbReference type="GO" id="GO:0010389">
    <property type="term" value="P:regulation of G2/M transition of mitotic cell cycle"/>
    <property type="evidence" value="ECO:0007669"/>
    <property type="project" value="TreeGrafter"/>
</dbReference>
<evidence type="ECO:0000256" key="7">
    <source>
        <dbReference type="ARBA" id="ARBA00039266"/>
    </source>
</evidence>
<dbReference type="GO" id="GO:0000307">
    <property type="term" value="C:cyclin-dependent protein kinase holoenzyme complex"/>
    <property type="evidence" value="ECO:0007669"/>
    <property type="project" value="TreeGrafter"/>
</dbReference>
<evidence type="ECO:0000256" key="6">
    <source>
        <dbReference type="ARBA" id="ARBA00022840"/>
    </source>
</evidence>
<organism evidence="9 10">
    <name type="scientific">Gymnopus androsaceus JB14</name>
    <dbReference type="NCBI Taxonomy" id="1447944"/>
    <lineage>
        <taxon>Eukaryota</taxon>
        <taxon>Fungi</taxon>
        <taxon>Dikarya</taxon>
        <taxon>Basidiomycota</taxon>
        <taxon>Agaricomycotina</taxon>
        <taxon>Agaricomycetes</taxon>
        <taxon>Agaricomycetidae</taxon>
        <taxon>Agaricales</taxon>
        <taxon>Marasmiineae</taxon>
        <taxon>Omphalotaceae</taxon>
        <taxon>Gymnopus</taxon>
    </lineage>
</organism>
<dbReference type="AlphaFoldDB" id="A0A6A4I3N3"/>
<keyword evidence="3" id="KW-0808">Transferase</keyword>
<evidence type="ECO:0000256" key="4">
    <source>
        <dbReference type="ARBA" id="ARBA00022741"/>
    </source>
</evidence>
<evidence type="ECO:0000313" key="9">
    <source>
        <dbReference type="EMBL" id="KAE9405061.1"/>
    </source>
</evidence>
<dbReference type="InterPro" id="IPR011009">
    <property type="entry name" value="Kinase-like_dom_sf"/>
</dbReference>
<reference evidence="9" key="1">
    <citation type="journal article" date="2019" name="Environ. Microbiol.">
        <title>Fungal ecological strategies reflected in gene transcription - a case study of two litter decomposers.</title>
        <authorList>
            <person name="Barbi F."/>
            <person name="Kohler A."/>
            <person name="Barry K."/>
            <person name="Baskaran P."/>
            <person name="Daum C."/>
            <person name="Fauchery L."/>
            <person name="Ihrmark K."/>
            <person name="Kuo A."/>
            <person name="LaButti K."/>
            <person name="Lipzen A."/>
            <person name="Morin E."/>
            <person name="Grigoriev I.V."/>
            <person name="Henrissat B."/>
            <person name="Lindahl B."/>
            <person name="Martin F."/>
        </authorList>
    </citation>
    <scope>NUCLEOTIDE SEQUENCE</scope>
    <source>
        <strain evidence="9">JB14</strain>
    </source>
</reference>
<dbReference type="GO" id="GO:0005634">
    <property type="term" value="C:nucleus"/>
    <property type="evidence" value="ECO:0007669"/>
    <property type="project" value="TreeGrafter"/>
</dbReference>
<evidence type="ECO:0000256" key="3">
    <source>
        <dbReference type="ARBA" id="ARBA00022679"/>
    </source>
</evidence>
<dbReference type="PROSITE" id="PS50011">
    <property type="entry name" value="PROTEIN_KINASE_DOM"/>
    <property type="match status" value="1"/>
</dbReference>
<keyword evidence="6" id="KW-0067">ATP-binding</keyword>
<evidence type="ECO:0000313" key="10">
    <source>
        <dbReference type="Proteomes" id="UP000799118"/>
    </source>
</evidence>
<dbReference type="OrthoDB" id="1732493at2759"/>
<dbReference type="InterPro" id="IPR050108">
    <property type="entry name" value="CDK"/>
</dbReference>
<evidence type="ECO:0000256" key="5">
    <source>
        <dbReference type="ARBA" id="ARBA00022777"/>
    </source>
</evidence>
<dbReference type="PANTHER" id="PTHR24056">
    <property type="entry name" value="CELL DIVISION PROTEIN KINASE"/>
    <property type="match status" value="1"/>
</dbReference>
<keyword evidence="2" id="KW-0723">Serine/threonine-protein kinase</keyword>
<dbReference type="InterPro" id="IPR000719">
    <property type="entry name" value="Prot_kinase_dom"/>
</dbReference>
<evidence type="ECO:0000256" key="2">
    <source>
        <dbReference type="ARBA" id="ARBA00022527"/>
    </source>
</evidence>
<dbReference type="GO" id="GO:0030332">
    <property type="term" value="F:cyclin binding"/>
    <property type="evidence" value="ECO:0007669"/>
    <property type="project" value="TreeGrafter"/>
</dbReference>
<keyword evidence="4" id="KW-0547">Nucleotide-binding</keyword>
<dbReference type="GO" id="GO:0005524">
    <property type="term" value="F:ATP binding"/>
    <property type="evidence" value="ECO:0007669"/>
    <property type="project" value="UniProtKB-KW"/>
</dbReference>